<dbReference type="AlphaFoldDB" id="A0A5C8PJ64"/>
<reference evidence="2 3" key="1">
    <citation type="submission" date="2019-06" db="EMBL/GenBank/DDBJ databases">
        <title>New taxonomy in bacterial strain CC-CFT640, isolated from vineyard.</title>
        <authorList>
            <person name="Lin S.-Y."/>
            <person name="Tsai C.-F."/>
            <person name="Young C.-C."/>
        </authorList>
    </citation>
    <scope>NUCLEOTIDE SEQUENCE [LARGE SCALE GENOMIC DNA]</scope>
    <source>
        <strain evidence="2 3">CC-CFT640</strain>
    </source>
</reference>
<dbReference type="SUPFAM" id="SSF53474">
    <property type="entry name" value="alpha/beta-Hydrolases"/>
    <property type="match status" value="1"/>
</dbReference>
<dbReference type="PANTHER" id="PTHR46623:SF6">
    <property type="entry name" value="ALPHA_BETA-HYDROLASES SUPERFAMILY PROTEIN"/>
    <property type="match status" value="1"/>
</dbReference>
<keyword evidence="3" id="KW-1185">Reference proteome</keyword>
<sequence>MAETIRLKATDGNEIGGYLATPAGTPKGHVIVVMEIFGVNHHIKAVTDRLAADGYVALAPQFFDRIKPGIELGYTAETIAEGRGHVMGLGVDKPLADVQAAIDALKARGAKKVGITGFCWGGTITWLSACRLPVDVAVGYYGGGIHGAKAEQPKCPTMLHFGDKDAHIPMTHVNELRALHKDVTIYDYPADHGFHCDERGSYDVTAAKTAYGRTLEFFSKHLP</sequence>
<dbReference type="Gene3D" id="3.40.50.1820">
    <property type="entry name" value="alpha/beta hydrolase"/>
    <property type="match status" value="1"/>
</dbReference>
<keyword evidence="2" id="KW-0378">Hydrolase</keyword>
<name>A0A5C8PJ64_9HYPH</name>
<accession>A0A5C8PJ64</accession>
<comment type="caution">
    <text evidence="2">The sequence shown here is derived from an EMBL/GenBank/DDBJ whole genome shotgun (WGS) entry which is preliminary data.</text>
</comment>
<dbReference type="Proteomes" id="UP000321638">
    <property type="component" value="Unassembled WGS sequence"/>
</dbReference>
<dbReference type="InterPro" id="IPR029058">
    <property type="entry name" value="AB_hydrolase_fold"/>
</dbReference>
<gene>
    <name evidence="2" type="ORF">FHP25_21080</name>
</gene>
<dbReference type="Pfam" id="PF01738">
    <property type="entry name" value="DLH"/>
    <property type="match status" value="1"/>
</dbReference>
<dbReference type="EMBL" id="VDUZ01000025">
    <property type="protein sequence ID" value="TXL73429.1"/>
    <property type="molecule type" value="Genomic_DNA"/>
</dbReference>
<dbReference type="GO" id="GO:0016787">
    <property type="term" value="F:hydrolase activity"/>
    <property type="evidence" value="ECO:0007669"/>
    <property type="project" value="UniProtKB-KW"/>
</dbReference>
<protein>
    <submittedName>
        <fullName evidence="2">Dienelactone hydrolase family protein</fullName>
    </submittedName>
</protein>
<dbReference type="InterPro" id="IPR002925">
    <property type="entry name" value="Dienelactn_hydro"/>
</dbReference>
<dbReference type="InterPro" id="IPR051049">
    <property type="entry name" value="Dienelactone_hydrolase-like"/>
</dbReference>
<evidence type="ECO:0000313" key="3">
    <source>
        <dbReference type="Proteomes" id="UP000321638"/>
    </source>
</evidence>
<proteinExistence type="predicted"/>
<dbReference type="OrthoDB" id="9771666at2"/>
<evidence type="ECO:0000259" key="1">
    <source>
        <dbReference type="Pfam" id="PF01738"/>
    </source>
</evidence>
<dbReference type="RefSeq" id="WP_147848951.1">
    <property type="nucleotide sequence ID" value="NZ_VDUZ01000025.1"/>
</dbReference>
<feature type="domain" description="Dienelactone hydrolase" evidence="1">
    <location>
        <begin position="15"/>
        <end position="221"/>
    </location>
</feature>
<evidence type="ECO:0000313" key="2">
    <source>
        <dbReference type="EMBL" id="TXL73429.1"/>
    </source>
</evidence>
<dbReference type="PANTHER" id="PTHR46623">
    <property type="entry name" value="CARBOXYMETHYLENEBUTENOLIDASE-RELATED"/>
    <property type="match status" value="1"/>
</dbReference>
<organism evidence="2 3">
    <name type="scientific">Vineibacter terrae</name>
    <dbReference type="NCBI Taxonomy" id="2586908"/>
    <lineage>
        <taxon>Bacteria</taxon>
        <taxon>Pseudomonadati</taxon>
        <taxon>Pseudomonadota</taxon>
        <taxon>Alphaproteobacteria</taxon>
        <taxon>Hyphomicrobiales</taxon>
        <taxon>Vineibacter</taxon>
    </lineage>
</organism>